<name>A0A9P0P9X3_ACAOB</name>
<protein>
    <recommendedName>
        <fullName evidence="4">HTH psq-type domain-containing protein</fullName>
    </recommendedName>
</protein>
<dbReference type="InterPro" id="IPR009057">
    <property type="entry name" value="Homeodomain-like_sf"/>
</dbReference>
<dbReference type="OrthoDB" id="7423901at2759"/>
<dbReference type="EMBL" id="CAKOFQ010006828">
    <property type="protein sequence ID" value="CAH1974742.1"/>
    <property type="molecule type" value="Genomic_DNA"/>
</dbReference>
<keyword evidence="3" id="KW-1185">Reference proteome</keyword>
<evidence type="ECO:0000313" key="2">
    <source>
        <dbReference type="EMBL" id="CAH1974742.1"/>
    </source>
</evidence>
<dbReference type="GO" id="GO:0005634">
    <property type="term" value="C:nucleus"/>
    <property type="evidence" value="ECO:0007669"/>
    <property type="project" value="UniProtKB-SubCell"/>
</dbReference>
<organism evidence="2 3">
    <name type="scientific">Acanthoscelides obtectus</name>
    <name type="common">Bean weevil</name>
    <name type="synonym">Bruchus obtectus</name>
    <dbReference type="NCBI Taxonomy" id="200917"/>
    <lineage>
        <taxon>Eukaryota</taxon>
        <taxon>Metazoa</taxon>
        <taxon>Ecdysozoa</taxon>
        <taxon>Arthropoda</taxon>
        <taxon>Hexapoda</taxon>
        <taxon>Insecta</taxon>
        <taxon>Pterygota</taxon>
        <taxon>Neoptera</taxon>
        <taxon>Endopterygota</taxon>
        <taxon>Coleoptera</taxon>
        <taxon>Polyphaga</taxon>
        <taxon>Cucujiformia</taxon>
        <taxon>Chrysomeloidea</taxon>
        <taxon>Chrysomelidae</taxon>
        <taxon>Bruchinae</taxon>
        <taxon>Bruchini</taxon>
        <taxon>Acanthoscelides</taxon>
    </lineage>
</organism>
<reference evidence="2" key="1">
    <citation type="submission" date="2022-03" db="EMBL/GenBank/DDBJ databases">
        <authorList>
            <person name="Sayadi A."/>
        </authorList>
    </citation>
    <scope>NUCLEOTIDE SEQUENCE</scope>
</reference>
<proteinExistence type="predicted"/>
<sequence length="83" mass="9593">MLRERNRGIRGKWSEENLQKAIAVVRNGMSKNLASKRFLVCRGKLRDYLGKNLTSKCSMGRKSMLTKEHEQELCSRIILLAEI</sequence>
<evidence type="ECO:0008006" key="4">
    <source>
        <dbReference type="Google" id="ProtNLM"/>
    </source>
</evidence>
<accession>A0A9P0P9X3</accession>
<dbReference type="SUPFAM" id="SSF46689">
    <property type="entry name" value="Homeodomain-like"/>
    <property type="match status" value="1"/>
</dbReference>
<comment type="caution">
    <text evidence="2">The sequence shown here is derived from an EMBL/GenBank/DDBJ whole genome shotgun (WGS) entry which is preliminary data.</text>
</comment>
<evidence type="ECO:0000256" key="1">
    <source>
        <dbReference type="ARBA" id="ARBA00004123"/>
    </source>
</evidence>
<evidence type="ECO:0000313" key="3">
    <source>
        <dbReference type="Proteomes" id="UP001152888"/>
    </source>
</evidence>
<gene>
    <name evidence="2" type="ORF">ACAOBT_LOCUS11260</name>
</gene>
<dbReference type="AlphaFoldDB" id="A0A9P0P9X3"/>
<comment type="subcellular location">
    <subcellularLocation>
        <location evidence="1">Nucleus</location>
    </subcellularLocation>
</comment>
<dbReference type="Proteomes" id="UP001152888">
    <property type="component" value="Unassembled WGS sequence"/>
</dbReference>